<proteinExistence type="predicted"/>
<dbReference type="InterPro" id="IPR003594">
    <property type="entry name" value="HATPase_dom"/>
</dbReference>
<dbReference type="PANTHER" id="PTHR43156:SF2">
    <property type="entry name" value="STAGE II SPORULATION PROTEIN E"/>
    <property type="match status" value="1"/>
</dbReference>
<dbReference type="Pfam" id="PF07228">
    <property type="entry name" value="SpoIIE"/>
    <property type="match status" value="1"/>
</dbReference>
<dbReference type="EMBL" id="CP030840">
    <property type="protein sequence ID" value="AXC10135.1"/>
    <property type="molecule type" value="Genomic_DNA"/>
</dbReference>
<name>A0A2Z5FUV4_9BACT</name>
<dbReference type="Pfam" id="PF13581">
    <property type="entry name" value="HATPase_c_2"/>
    <property type="match status" value="1"/>
</dbReference>
<dbReference type="SMART" id="SM00331">
    <property type="entry name" value="PP2C_SIG"/>
    <property type="match status" value="1"/>
</dbReference>
<dbReference type="GO" id="GO:0016791">
    <property type="term" value="F:phosphatase activity"/>
    <property type="evidence" value="ECO:0007669"/>
    <property type="project" value="TreeGrafter"/>
</dbReference>
<dbReference type="SUPFAM" id="SSF55781">
    <property type="entry name" value="GAF domain-like"/>
    <property type="match status" value="1"/>
</dbReference>
<dbReference type="InterPro" id="IPR001932">
    <property type="entry name" value="PPM-type_phosphatase-like_dom"/>
</dbReference>
<evidence type="ECO:0000313" key="4">
    <source>
        <dbReference type="Proteomes" id="UP000253606"/>
    </source>
</evidence>
<dbReference type="Proteomes" id="UP000253606">
    <property type="component" value="Chromosome"/>
</dbReference>
<dbReference type="InterPro" id="IPR036457">
    <property type="entry name" value="PPM-type-like_dom_sf"/>
</dbReference>
<dbReference type="InterPro" id="IPR052016">
    <property type="entry name" value="Bact_Sigma-Reg"/>
</dbReference>
<dbReference type="InterPro" id="IPR036890">
    <property type="entry name" value="HATPase_C_sf"/>
</dbReference>
<gene>
    <name evidence="3" type="ORF">ACPOL_0774</name>
</gene>
<dbReference type="SUPFAM" id="SSF55874">
    <property type="entry name" value="ATPase domain of HSP90 chaperone/DNA topoisomerase II/histidine kinase"/>
    <property type="match status" value="1"/>
</dbReference>
<accession>A0A2Z5FUV4</accession>
<keyword evidence="4" id="KW-1185">Reference proteome</keyword>
<dbReference type="RefSeq" id="WP_161557183.1">
    <property type="nucleotide sequence ID" value="NZ_CP030840.1"/>
</dbReference>
<protein>
    <submittedName>
        <fullName evidence="3">Serine phosphatase RsbU, regulator of sigma subunit</fullName>
    </submittedName>
</protein>
<dbReference type="KEGG" id="abas:ACPOL_0774"/>
<dbReference type="SUPFAM" id="SSF81606">
    <property type="entry name" value="PP2C-like"/>
    <property type="match status" value="1"/>
</dbReference>
<feature type="domain" description="PPM-type phosphatase" evidence="2">
    <location>
        <begin position="312"/>
        <end position="538"/>
    </location>
</feature>
<keyword evidence="1" id="KW-0378">Hydrolase</keyword>
<reference evidence="3 4" key="1">
    <citation type="journal article" date="2018" name="Front. Microbiol.">
        <title>Hydrolytic Capabilities as a Key to Environmental Success: Chitinolytic and Cellulolytic Acidobacteria From Acidic Sub-arctic Soils and Boreal Peatlands.</title>
        <authorList>
            <person name="Belova S.E."/>
            <person name="Ravin N.V."/>
            <person name="Pankratov T.A."/>
            <person name="Rakitin A.L."/>
            <person name="Ivanova A.A."/>
            <person name="Beletsky A.V."/>
            <person name="Mardanov A.V."/>
            <person name="Sinninghe Damste J.S."/>
            <person name="Dedysh S.N."/>
        </authorList>
    </citation>
    <scope>NUCLEOTIDE SEQUENCE [LARGE SCALE GENOMIC DNA]</scope>
    <source>
        <strain evidence="3 4">SBC82</strain>
    </source>
</reference>
<organism evidence="3 4">
    <name type="scientific">Acidisarcina polymorpha</name>
    <dbReference type="NCBI Taxonomy" id="2211140"/>
    <lineage>
        <taxon>Bacteria</taxon>
        <taxon>Pseudomonadati</taxon>
        <taxon>Acidobacteriota</taxon>
        <taxon>Terriglobia</taxon>
        <taxon>Terriglobales</taxon>
        <taxon>Acidobacteriaceae</taxon>
        <taxon>Acidisarcina</taxon>
    </lineage>
</organism>
<evidence type="ECO:0000313" key="3">
    <source>
        <dbReference type="EMBL" id="AXC10135.1"/>
    </source>
</evidence>
<dbReference type="Gene3D" id="3.60.40.10">
    <property type="entry name" value="PPM-type phosphatase domain"/>
    <property type="match status" value="1"/>
</dbReference>
<sequence>MITAGAIPSQAACRSKEKLARQIRLAVASVGVLRGIYVYIQLPDGGLPFVVLDDGDYEYADNLQLMPRSAEEGSMSSFVSEDGIRIVVRSERGDPTILKLVSALLQGSIQAHEARAREELLLEELGANWESLEALYEISTDALRFGDINEALKRLLDRFAAIQNGLHSALFIQREGVFHPLVGTDSDLNVLTASQLGPIENAICTMNIVLLNHLTQPVDEQACWRNANSLAAAPFSWPGSVGFVVVWNEERNAVFDSSVSRVLEAITYQASVMMQSDRLSRKLRDSELLAQEIEIASSIQQTLLLANAPKDVPALEIAACSVPSQQIDGDFHDFFQHPNGTIDVLVGDVMGKGVAAALLGAATKSQFLRATANLALRLSHGAPSPADIVSRAASRLSDRLIALERFVTLVYARFDMETRTLMFVDCGHTSIIRESKRENECAFLRGDDLPLGVLPNHRCEQQTVGFLPGETYLFYSDGVTEGRSPEGEMFGPERLAECVQNWSSLGPALLVEQIRKQVTQFTQSEKLLDDFTCIAIRVKLLDQKVQPIACRSAVLECAPQSLSTVRAWLSECADSAYSGLLEEDIARLLLACSEVFANCILHASSSPGTNPVSLRAIIYDNQVSVEISQDGPIFNPLTVPPPSFDGSKESGFGVYIVLRSSDAASFTRTLDRTNVITLCFLSSRTEQSS</sequence>
<dbReference type="Gene3D" id="3.30.565.10">
    <property type="entry name" value="Histidine kinase-like ATPase, C-terminal domain"/>
    <property type="match status" value="1"/>
</dbReference>
<dbReference type="PANTHER" id="PTHR43156">
    <property type="entry name" value="STAGE II SPORULATION PROTEIN E-RELATED"/>
    <property type="match status" value="1"/>
</dbReference>
<dbReference type="AlphaFoldDB" id="A0A2Z5FUV4"/>
<evidence type="ECO:0000259" key="2">
    <source>
        <dbReference type="SMART" id="SM00331"/>
    </source>
</evidence>
<evidence type="ECO:0000256" key="1">
    <source>
        <dbReference type="ARBA" id="ARBA00022801"/>
    </source>
</evidence>
<dbReference type="CDD" id="cd16936">
    <property type="entry name" value="HATPase_RsbW-like"/>
    <property type="match status" value="1"/>
</dbReference>